<keyword evidence="14" id="KW-0222">Digestion</keyword>
<keyword evidence="17" id="KW-0146">Chitin degradation</keyword>
<feature type="region of interest" description="Disordered" evidence="33">
    <location>
        <begin position="467"/>
        <end position="507"/>
    </location>
</feature>
<dbReference type="GO" id="GO:0000272">
    <property type="term" value="P:polysaccharide catabolic process"/>
    <property type="evidence" value="ECO:0007669"/>
    <property type="project" value="UniProtKB-KW"/>
</dbReference>
<dbReference type="GO" id="GO:0004190">
    <property type="term" value="F:aspartic-type endopeptidase activity"/>
    <property type="evidence" value="ECO:0007669"/>
    <property type="project" value="UniProtKB-KW"/>
</dbReference>
<dbReference type="SMART" id="SM00494">
    <property type="entry name" value="ChtBD2"/>
    <property type="match status" value="1"/>
</dbReference>
<dbReference type="EC" id="3.4.23.2" evidence="27"/>
<dbReference type="GO" id="GO:0005576">
    <property type="term" value="C:extracellular region"/>
    <property type="evidence" value="ECO:0007669"/>
    <property type="project" value="UniProtKB-SubCell"/>
</dbReference>
<evidence type="ECO:0000256" key="32">
    <source>
        <dbReference type="RuleBase" id="RU000454"/>
    </source>
</evidence>
<dbReference type="PROSITE" id="PS50940">
    <property type="entry name" value="CHIT_BIND_II"/>
    <property type="match status" value="1"/>
</dbReference>
<feature type="non-terminal residue" evidence="38">
    <location>
        <position position="1"/>
    </location>
</feature>
<dbReference type="InterPro" id="IPR033121">
    <property type="entry name" value="PEPTIDASE_A1"/>
</dbReference>
<feature type="signal peptide" evidence="34">
    <location>
        <begin position="1"/>
        <end position="22"/>
    </location>
</feature>
<sequence>GCSFSWTTTMVRLPLLSPAGAAHKLVCYFSKWAHARPSPATVSPRDLDPSLCTHLIFAFASMSNNQITAMDHSDRNILYPEFNKLKERNRKLQTLLSIGGWDFGTSRFTAMLATKGSRKKFIRSVTPFLRTHGFDGLDLFFLYPGQRGSPEHDRWNFLSLIEELLLAFQEEAHLTRRPRLLLSAAVSGVPDIIQKAYDVRRLGTLLDFINVLSYDFHGSWEKLTGHNSPLFSVPGDRKCAADAMNYWQKLGAPPEKLIMGLPAYGRTFLLARAARNGLQAGAVGPGSPGKYTKKPGFLAYYEVCAFIQGANRRWISHQYVPYAFKGKEWVGYDDAFSFNYKASFIKEEHLGGAMVWTLDLDDVTGTFCGNGPYPLVSRLRHLLSPAAPACKLESEVTWPALGRPLFLVLKALVKQDDTEGREQSALRVQLNAFIDLLVLTCDELLKNSFWKANQVTASKTHEEAKNMMTTPGGETVTLPWDNMSSREPTTALEENTESPEGTMAMETSPLGKRELSSSLLSLVGGTTASLLVRKLSLFVAETGGAHLYLQNVSLRIANLVTFNILLSGIGTVPGCRLAPSEVMGALAPEHPPCPVRCCAAEASAMKILVVVLVCLHLAEGIERVRLRKGKSIRETMEQQGVLQTFLKSYPKTDPAAKYHFNNDAVVSETITNYLDTFYFGEISIGTPPQNFLVLFDTGSSNLWVPSTYCQSQACTKHDRFNPNQSSTFTYNGQTYTLYYGSGSLTVVLGYDTVSVQNIVVKNQEFGLSENEPSDPFLYSDFDGILGMAYPNMAVGNTPTVLEGMLQQGQLTEPIFSFYFSRQPTYEYGGELILGGVDNQFYSGQIVWTPVTRELYWQIAIQEFAIGNQATGLCSQGCQAIVDTGTFLLAVPQQYMGSFLQATGAQEAQNGDFVVNCNNVQNMPTVTFVISGSQFPLPPSAYVLNNNGYCRLGIEATYLPSPNGQPLWILGDVFLKEYYSVYDMANNRVWLCCCSCSLIVCYFTNWSQYRPDPAKYMPENVDPCLCTHLIYAFATMANNKIAPYEWNDDVLYPRFQALKQHNENLVTLLAIGGWNFGTQKFTTMVSSAGNRKIFIDSVIEYLRLHGFDGIDLDFEYPGSRGSPPEDKQRFTILIEEMLAAFEAEAQATGRRRLLISAAVSAGKGTIDAGYEIAKIGALLDFISVMTYDFHGGWDTAAGHNSPLHKGSTDHGDLVYFNTEFAMKYWRDNGVPAEKLIMGFPTYGRTMRLTSSDVSVGAPISGPGSIGPYTREAGFWAYYEICTFLPEATTSWIEDQKVPYAYKGNEWVGFDNIASYEHKVKFLKENGFGGAMIWALDLDDFLGNFCGEGAYPLISKLKSLMGLQTPGCITPEPPKPKPPSTFCKDKVDGIYGDPDDPSRFFECVNGLAVLLQVQLGSGYKLVCYFTNWSQYRPEPAKYFPKNVDPCLCTHLIYAFATIQNNKLAPYEWNDVDVLYPQFKALKERNGDLVNLLAVGGWNFGTQIFTTMVSTAANRKTFICSVIDFLRQHGFDGLDLDIEYPGSRGSPPEDKQRFTILIKEMLQAFEEEAEETGKPRLLITAAVSAGKGTIDAGYEIAEIGKLLDFISVMTYDFHGGWDTCTGHNSPLHVGSKEQGDMRYFNCDYAMKYWRDNGVPAEKLIMGFPTYGRTFRLSTSDTSVCAPVSGAGSAGPYTREAGFWAYYEICTFLGGATSAWIEDQKVPYAYKNSEWIGYDNAKSYEYKVDFIKENKFGGAMVWALDLDDFSGSFCNEGKYPLISKLKSLLGLSSKCTPAAANTWYNRPVVPRTTGFCAGQGGDGGSGGGGSGGDGGDGGSGGSGGDGGFCSGKADGLYSDPEDNTKFYQCVGGRTFHSHCAQGLVFNENCKCCTWP</sequence>
<dbReference type="FunFam" id="2.40.70.10:FF:000004">
    <property type="entry name" value="Pepsin A"/>
    <property type="match status" value="1"/>
</dbReference>
<evidence type="ECO:0000256" key="25">
    <source>
        <dbReference type="ARBA" id="ARBA00056157"/>
    </source>
</evidence>
<dbReference type="InterPro" id="IPR050314">
    <property type="entry name" value="Glycosyl_Hydrlase_18"/>
</dbReference>
<dbReference type="FunFam" id="2.170.140.10:FF:000001">
    <property type="entry name" value="Acidic mammalian chitinase"/>
    <property type="match status" value="1"/>
</dbReference>
<evidence type="ECO:0000259" key="36">
    <source>
        <dbReference type="PROSITE" id="PS51767"/>
    </source>
</evidence>
<dbReference type="PROSITE" id="PS00141">
    <property type="entry name" value="ASP_PROTEASE"/>
    <property type="match status" value="1"/>
</dbReference>
<dbReference type="SMART" id="SM00636">
    <property type="entry name" value="Glyco_18"/>
    <property type="match status" value="3"/>
</dbReference>
<keyword evidence="9" id="KW-0147">Chitin-binding</keyword>
<feature type="domain" description="GH18" evidence="37">
    <location>
        <begin position="996"/>
        <end position="1362"/>
    </location>
</feature>
<keyword evidence="11" id="KW-0053">Apoptosis</keyword>
<dbReference type="PANTHER" id="PTHR11177">
    <property type="entry name" value="CHITINASE"/>
    <property type="match status" value="1"/>
</dbReference>
<keyword evidence="15 32" id="KW-0378">Hydrolase</keyword>
<feature type="domain" description="GH18" evidence="37">
    <location>
        <begin position="1417"/>
        <end position="1784"/>
    </location>
</feature>
<evidence type="ECO:0000256" key="26">
    <source>
        <dbReference type="ARBA" id="ARBA00062006"/>
    </source>
</evidence>
<dbReference type="FunFam" id="3.10.50.10:FF:000001">
    <property type="entry name" value="Chitinase 3-like 1"/>
    <property type="match status" value="3"/>
</dbReference>
<evidence type="ECO:0000256" key="24">
    <source>
        <dbReference type="ARBA" id="ARBA00050714"/>
    </source>
</evidence>
<evidence type="ECO:0000256" key="17">
    <source>
        <dbReference type="ARBA" id="ARBA00023024"/>
    </source>
</evidence>
<dbReference type="FunFam" id="3.20.20.80:FF:000007">
    <property type="entry name" value="Acidic mammalian chitinase"/>
    <property type="match status" value="3"/>
</dbReference>
<dbReference type="Gene3D" id="6.10.140.60">
    <property type="match status" value="1"/>
</dbReference>
<evidence type="ECO:0000256" key="22">
    <source>
        <dbReference type="ARBA" id="ARBA00023295"/>
    </source>
</evidence>
<feature type="domain" description="Peptidase A1" evidence="36">
    <location>
        <begin position="678"/>
        <end position="991"/>
    </location>
</feature>
<dbReference type="Pfam" id="PF07966">
    <property type="entry name" value="A1_Propeptide"/>
    <property type="match status" value="1"/>
</dbReference>
<dbReference type="Proteomes" id="UP000700334">
    <property type="component" value="Unassembled WGS sequence"/>
</dbReference>
<evidence type="ECO:0000256" key="29">
    <source>
        <dbReference type="ARBA" id="ARBA00072739"/>
    </source>
</evidence>
<comment type="similarity">
    <text evidence="4 32">Belongs to the peptidase A1 family.</text>
</comment>
<evidence type="ECO:0000256" key="21">
    <source>
        <dbReference type="ARBA" id="ARBA00023277"/>
    </source>
</evidence>
<gene>
    <name evidence="38" type="ORF">J0S82_015725</name>
</gene>
<comment type="catalytic activity">
    <reaction evidence="24">
        <text>Degradation of gelatin, little activity on hemoglobin. Specificity on B chain of insulin more restricted than that of pepsin A. Does not cleave 1-Phe-|-Val-2, 4-Gln-|-His-5 or 23-Gly-|-Phe-24.</text>
        <dbReference type="EC" id="3.4.23.2"/>
    </reaction>
</comment>
<dbReference type="GO" id="GO:0006032">
    <property type="term" value="P:chitin catabolic process"/>
    <property type="evidence" value="ECO:0007669"/>
    <property type="project" value="UniProtKB-KW"/>
</dbReference>
<evidence type="ECO:0000313" key="39">
    <source>
        <dbReference type="Proteomes" id="UP000700334"/>
    </source>
</evidence>
<dbReference type="SUPFAM" id="SSF57625">
    <property type="entry name" value="Invertebrate chitin-binding proteins"/>
    <property type="match status" value="1"/>
</dbReference>
<evidence type="ECO:0000256" key="15">
    <source>
        <dbReference type="ARBA" id="ARBA00022801"/>
    </source>
</evidence>
<dbReference type="GO" id="GO:0008843">
    <property type="term" value="F:endochitinase activity"/>
    <property type="evidence" value="ECO:0007669"/>
    <property type="project" value="UniProtKB-EC"/>
</dbReference>
<feature type="domain" description="Chitin-binding type-2" evidence="35">
    <location>
        <begin position="1838"/>
        <end position="1887"/>
    </location>
</feature>
<dbReference type="EMBL" id="JAGFMF010011645">
    <property type="protein sequence ID" value="KAG8517654.1"/>
    <property type="molecule type" value="Genomic_DNA"/>
</dbReference>
<evidence type="ECO:0000256" key="1">
    <source>
        <dbReference type="ARBA" id="ARBA00000822"/>
    </source>
</evidence>
<evidence type="ECO:0000256" key="8">
    <source>
        <dbReference type="ARBA" id="ARBA00022525"/>
    </source>
</evidence>
<dbReference type="Pfam" id="PF00704">
    <property type="entry name" value="Glyco_hydro_18"/>
    <property type="match status" value="3"/>
</dbReference>
<evidence type="ECO:0000256" key="4">
    <source>
        <dbReference type="ARBA" id="ARBA00007447"/>
    </source>
</evidence>
<dbReference type="InterPro" id="IPR002557">
    <property type="entry name" value="Chitin-bd_dom"/>
</dbReference>
<evidence type="ECO:0000259" key="37">
    <source>
        <dbReference type="PROSITE" id="PS51910"/>
    </source>
</evidence>
<dbReference type="Gene3D" id="2.170.140.10">
    <property type="entry name" value="Chitin binding domain"/>
    <property type="match status" value="1"/>
</dbReference>
<keyword evidence="20" id="KW-0395">Inflammatory response</keyword>
<keyword evidence="18" id="KW-0865">Zymogen</keyword>
<comment type="similarity">
    <text evidence="5">Belongs to the glycosyl hydrolase 18 family. Chitinase class II subfamily.</text>
</comment>
<dbReference type="GO" id="GO:0006954">
    <property type="term" value="P:inflammatory response"/>
    <property type="evidence" value="ECO:0007669"/>
    <property type="project" value="UniProtKB-KW"/>
</dbReference>
<dbReference type="Gene3D" id="2.40.70.10">
    <property type="entry name" value="Acid Proteases"/>
    <property type="match status" value="2"/>
</dbReference>
<evidence type="ECO:0000256" key="5">
    <source>
        <dbReference type="ARBA" id="ARBA00009121"/>
    </source>
</evidence>
<evidence type="ECO:0000256" key="7">
    <source>
        <dbReference type="ARBA" id="ARBA00022490"/>
    </source>
</evidence>
<dbReference type="GO" id="GO:0008061">
    <property type="term" value="F:chitin binding"/>
    <property type="evidence" value="ECO:0007669"/>
    <property type="project" value="UniProtKB-KW"/>
</dbReference>
<evidence type="ECO:0000256" key="28">
    <source>
        <dbReference type="ARBA" id="ARBA00072097"/>
    </source>
</evidence>
<dbReference type="InterPro" id="IPR001969">
    <property type="entry name" value="Aspartic_peptidase_AS"/>
</dbReference>
<dbReference type="Gene3D" id="3.10.50.10">
    <property type="match status" value="3"/>
</dbReference>
<proteinExistence type="inferred from homology"/>
<feature type="active site" evidence="30">
    <location>
        <position position="882"/>
    </location>
</feature>
<evidence type="ECO:0000256" key="3">
    <source>
        <dbReference type="ARBA" id="ARBA00004613"/>
    </source>
</evidence>
<evidence type="ECO:0000256" key="13">
    <source>
        <dbReference type="ARBA" id="ARBA00022750"/>
    </source>
</evidence>
<dbReference type="GO" id="GO:0002376">
    <property type="term" value="P:immune system process"/>
    <property type="evidence" value="ECO:0007669"/>
    <property type="project" value="UniProtKB-KW"/>
</dbReference>
<dbReference type="GO" id="GO:0006508">
    <property type="term" value="P:proteolysis"/>
    <property type="evidence" value="ECO:0007669"/>
    <property type="project" value="UniProtKB-KW"/>
</dbReference>
<comment type="caution">
    <text evidence="38">The sequence shown here is derived from an EMBL/GenBank/DDBJ whole genome shotgun (WGS) entry which is preliminary data.</text>
</comment>
<dbReference type="Pfam" id="PF00026">
    <property type="entry name" value="Asp"/>
    <property type="match status" value="1"/>
</dbReference>
<keyword evidence="12 34" id="KW-0732">Signal</keyword>
<dbReference type="PROSITE" id="PS01095">
    <property type="entry name" value="GH18_1"/>
    <property type="match status" value="2"/>
</dbReference>
<dbReference type="InterPro" id="IPR011583">
    <property type="entry name" value="Chitinase_II/V-like_cat"/>
</dbReference>
<dbReference type="FunFam" id="3.20.20.80:FF:000081">
    <property type="entry name" value="Chitinase 1"/>
    <property type="match status" value="1"/>
</dbReference>
<dbReference type="OrthoDB" id="76388at2759"/>
<keyword evidence="39" id="KW-1185">Reference proteome</keyword>
<evidence type="ECO:0000256" key="6">
    <source>
        <dbReference type="ARBA" id="ARBA00012729"/>
    </source>
</evidence>
<evidence type="ECO:0000256" key="12">
    <source>
        <dbReference type="ARBA" id="ARBA00022729"/>
    </source>
</evidence>
<feature type="disulfide bond" evidence="31">
    <location>
        <begin position="709"/>
        <end position="714"/>
    </location>
</feature>
<evidence type="ECO:0000256" key="31">
    <source>
        <dbReference type="PIRSR" id="PIRSR601461-2"/>
    </source>
</evidence>
<dbReference type="InterPro" id="IPR017853">
    <property type="entry name" value="GH"/>
</dbReference>
<dbReference type="EC" id="3.2.1.14" evidence="6"/>
<accession>A0A8J6AWH3</accession>
<evidence type="ECO:0000256" key="14">
    <source>
        <dbReference type="ARBA" id="ARBA00022757"/>
    </source>
</evidence>
<evidence type="ECO:0000256" key="23">
    <source>
        <dbReference type="ARBA" id="ARBA00023326"/>
    </source>
</evidence>
<comment type="catalytic activity">
    <reaction evidence="1">
        <text>Random endo-hydrolysis of N-acetyl-beta-D-glucosaminide (1-&gt;4)-beta-linkages in chitin and chitodextrins.</text>
        <dbReference type="EC" id="3.2.1.14"/>
    </reaction>
</comment>
<dbReference type="SUPFAM" id="SSF51445">
    <property type="entry name" value="(Trans)glycosidases"/>
    <property type="match status" value="3"/>
</dbReference>
<keyword evidence="16" id="KW-0391">Immunity</keyword>
<feature type="domain" description="GH18" evidence="37">
    <location>
        <begin position="23"/>
        <end position="386"/>
    </location>
</feature>
<dbReference type="PROSITE" id="PS51910">
    <property type="entry name" value="GH18_2"/>
    <property type="match status" value="3"/>
</dbReference>
<evidence type="ECO:0000256" key="10">
    <source>
        <dbReference type="ARBA" id="ARBA00022670"/>
    </source>
</evidence>
<evidence type="ECO:0000259" key="35">
    <source>
        <dbReference type="PROSITE" id="PS50940"/>
    </source>
</evidence>
<evidence type="ECO:0000313" key="38">
    <source>
        <dbReference type="EMBL" id="KAG8517654.1"/>
    </source>
</evidence>
<evidence type="ECO:0000256" key="27">
    <source>
        <dbReference type="ARBA" id="ARBA00066741"/>
    </source>
</evidence>
<evidence type="ECO:0000256" key="20">
    <source>
        <dbReference type="ARBA" id="ARBA00023198"/>
    </source>
</evidence>
<organism evidence="38 39">
    <name type="scientific">Galemys pyrenaicus</name>
    <name type="common">Iberian desman</name>
    <name type="synonym">Pyrenean desman</name>
    <dbReference type="NCBI Taxonomy" id="202257"/>
    <lineage>
        <taxon>Eukaryota</taxon>
        <taxon>Metazoa</taxon>
        <taxon>Chordata</taxon>
        <taxon>Craniata</taxon>
        <taxon>Vertebrata</taxon>
        <taxon>Euteleostomi</taxon>
        <taxon>Mammalia</taxon>
        <taxon>Eutheria</taxon>
        <taxon>Laurasiatheria</taxon>
        <taxon>Eulipotyphla</taxon>
        <taxon>Talpidae</taxon>
        <taxon>Galemys</taxon>
    </lineage>
</organism>
<keyword evidence="21" id="KW-0119">Carbohydrate metabolism</keyword>
<dbReference type="InterPro" id="IPR036508">
    <property type="entry name" value="Chitin-bd_dom_sf"/>
</dbReference>
<dbReference type="FunFam" id="2.40.70.10:FF:000173">
    <property type="entry name" value="Uncharacterized protein"/>
    <property type="match status" value="1"/>
</dbReference>
<keyword evidence="10 32" id="KW-0645">Protease</keyword>
<dbReference type="PRINTS" id="PR00792">
    <property type="entry name" value="PEPSIN"/>
</dbReference>
<reference evidence="38" key="1">
    <citation type="journal article" date="2021" name="Evol. Appl.">
        <title>The genome of the Pyrenean desman and the effects of bottlenecks and inbreeding on the genomic landscape of an endangered species.</title>
        <authorList>
            <person name="Escoda L."/>
            <person name="Castresana J."/>
        </authorList>
    </citation>
    <scope>NUCLEOTIDE SEQUENCE</scope>
    <source>
        <strain evidence="38">IBE-C5619</strain>
    </source>
</reference>
<evidence type="ECO:0000256" key="11">
    <source>
        <dbReference type="ARBA" id="ARBA00022703"/>
    </source>
</evidence>
<feature type="active site" evidence="30">
    <location>
        <position position="696"/>
    </location>
</feature>
<dbReference type="InterPro" id="IPR029070">
    <property type="entry name" value="Chitinase_insertion_sf"/>
</dbReference>
<dbReference type="SUPFAM" id="SSF50630">
    <property type="entry name" value="Acid proteases"/>
    <property type="match status" value="1"/>
</dbReference>
<evidence type="ECO:0000256" key="33">
    <source>
        <dbReference type="SAM" id="MobiDB-lite"/>
    </source>
</evidence>
<evidence type="ECO:0000256" key="34">
    <source>
        <dbReference type="SAM" id="SignalP"/>
    </source>
</evidence>
<dbReference type="Pfam" id="PF01607">
    <property type="entry name" value="CBM_14"/>
    <property type="match status" value="1"/>
</dbReference>
<evidence type="ECO:0000256" key="18">
    <source>
        <dbReference type="ARBA" id="ARBA00023145"/>
    </source>
</evidence>
<keyword evidence="22" id="KW-0326">Glycosidase</keyword>
<protein>
    <recommendedName>
        <fullName evidence="29">Acidic mammalian chitinase</fullName>
        <ecNumber evidence="6">3.2.1.14</ecNumber>
        <ecNumber evidence="27">3.4.23.2</ecNumber>
    </recommendedName>
    <alternativeName>
        <fullName evidence="28">Pepsin B</fullName>
    </alternativeName>
</protein>
<dbReference type="InterPro" id="IPR021109">
    <property type="entry name" value="Peptidase_aspartic_dom_sf"/>
</dbReference>
<dbReference type="InterPro" id="IPR012848">
    <property type="entry name" value="Aspartic_peptidase_N"/>
</dbReference>
<comment type="function">
    <text evidence="25">Hydrolyzes various peptides including beta-endorphin, insulin B chain, dynorphin A, and neurokinin A, with high specificity for the cleavage of the Phe-Xaa bonds.</text>
</comment>
<dbReference type="GO" id="GO:0006915">
    <property type="term" value="P:apoptotic process"/>
    <property type="evidence" value="ECO:0007669"/>
    <property type="project" value="UniProtKB-KW"/>
</dbReference>
<keyword evidence="23" id="KW-0624">Polysaccharide degradation</keyword>
<keyword evidence="8" id="KW-0964">Secreted</keyword>
<dbReference type="PANTHER" id="PTHR11177:SF388">
    <property type="entry name" value="CHITINASE"/>
    <property type="match status" value="1"/>
</dbReference>
<dbReference type="CDD" id="cd02872">
    <property type="entry name" value="GH18_chitolectin_chitotriosidase"/>
    <property type="match status" value="3"/>
</dbReference>
<evidence type="ECO:0000256" key="30">
    <source>
        <dbReference type="PIRSR" id="PIRSR601461-1"/>
    </source>
</evidence>
<keyword evidence="7" id="KW-0963">Cytoplasm</keyword>
<dbReference type="InterPro" id="IPR001223">
    <property type="entry name" value="Glyco_hydro18_cat"/>
</dbReference>
<dbReference type="PROSITE" id="PS51767">
    <property type="entry name" value="PEPTIDASE_A1"/>
    <property type="match status" value="1"/>
</dbReference>
<dbReference type="SUPFAM" id="SSF54556">
    <property type="entry name" value="Chitinase insertion domain"/>
    <property type="match status" value="3"/>
</dbReference>
<evidence type="ECO:0000256" key="2">
    <source>
        <dbReference type="ARBA" id="ARBA00004496"/>
    </source>
</evidence>
<keyword evidence="19 31" id="KW-1015">Disulfide bond</keyword>
<dbReference type="InterPro" id="IPR001579">
    <property type="entry name" value="Glyco_hydro_18_chit_AS"/>
</dbReference>
<evidence type="ECO:0000256" key="19">
    <source>
        <dbReference type="ARBA" id="ARBA00023157"/>
    </source>
</evidence>
<dbReference type="Gene3D" id="3.20.20.80">
    <property type="entry name" value="Glycosidases"/>
    <property type="match status" value="3"/>
</dbReference>
<comment type="subcellular location">
    <subcellularLocation>
        <location evidence="2">Cytoplasm</location>
    </subcellularLocation>
    <subcellularLocation>
        <location evidence="3">Secreted</location>
    </subcellularLocation>
</comment>
<evidence type="ECO:0000256" key="16">
    <source>
        <dbReference type="ARBA" id="ARBA00022859"/>
    </source>
</evidence>
<name>A0A8J6AWH3_GALPY</name>
<dbReference type="InterPro" id="IPR001461">
    <property type="entry name" value="Aspartic_peptidase_A1"/>
</dbReference>
<dbReference type="GO" id="GO:0005737">
    <property type="term" value="C:cytoplasm"/>
    <property type="evidence" value="ECO:0007669"/>
    <property type="project" value="UniProtKB-SubCell"/>
</dbReference>
<feature type="chain" id="PRO_5035212321" description="Acidic mammalian chitinase" evidence="34">
    <location>
        <begin position="23"/>
        <end position="1887"/>
    </location>
</feature>
<evidence type="ECO:0000256" key="9">
    <source>
        <dbReference type="ARBA" id="ARBA00022669"/>
    </source>
</evidence>
<keyword evidence="13 32" id="KW-0064">Aspartyl protease</keyword>
<comment type="subunit">
    <text evidence="26">Interacts with EGFR.</text>
</comment>
<dbReference type="GO" id="GO:0007586">
    <property type="term" value="P:digestion"/>
    <property type="evidence" value="ECO:0007669"/>
    <property type="project" value="UniProtKB-KW"/>
</dbReference>